<dbReference type="SMART" id="SM00968">
    <property type="entry name" value="SMC_hinge"/>
    <property type="match status" value="1"/>
</dbReference>
<dbReference type="OrthoDB" id="9808768at2"/>
<keyword evidence="6" id="KW-0226">DNA condensation</keyword>
<sequence length="1176" mass="131830">MKIKRLEIIGFKSFVDRTILDFPQGVTAVVGPNGCGKSNVVDAIRWVMGEQSVKNLRGRQMEDVIFGGSEGRKPLGMAEVSLVFSAEDGRVPAKYLNFSEIQVTRRLFRDGESEYLLNKTPCRLMDIAELFMDTGVGARAYSIIEQGRIGMILLAKPEERRFLIEEAAGVTKFKSRKLMALKKIETTRQNLLRIGDLVGELKRQLGSLQRQARKAERFRAFREELKEIELLMVARRFAALSADRQRLTSDLAALAERETTAAADLAGRELALEQLRMSLCDEEQLLAQGQEQLYQVRSEFQTAENRRELLGRELTTCREQMVRLNEDLASLERQLVEAGAEQRLLNERRESFGLEAAGEVDALAEQESTLRELTEEEKQTAAQLEDERRTLFTLLAEISQYGNQESSALRRLEGLAERAERSRREGMTLAERLVEANGRSGELATTVAAGKNAREELQGQLSRLRGREEELREKLALLDRELQQQRDELSRTASRLHSLEELEAQFAGYGQGVRNVFQASGFRERFRGVVADLVETAEKYETALEAVLGERLQAVLAAETVDVLAAVSHLKETAGGRCSFLLPSVSVPPAGDGLSGADRLLDLVRILPEYQERIAPFLRDVYLAEDLNAGLELTRRHPHLTFVTPQGDLACAGGMVAGGSREAAQQGLVTKKREIRALTGDVARLEANVATLGADRQTTGTALAAVEEELRQVRQELHQADMALLNAEKDLQRAGEECQRLEERLAVKALEDDQLNEERELLEAEAANVGQRREEAEAGKGDREAAVAVLQESLAVQRRRIEQAREEVTALKVRTAALNEKRESTQRALKRVEELRGDLAQRLDRRREELTRSEAESLRLTGLLSEQEAAVKGLVIRQAEAEEAVSALRERFNVLSQGSQTDETALKGIRSSLDELRRQVGVLTLQQSELNLQLEHLETVVRDKYRLSMDEVLPRSSGMQLDEEERQARQAELQRLLDELGEVNLTAIEEYRDLEERHAFVTAQMADLEESLHALQQAIQRINRTTRKRFQETFHLVNAKFQEIFPRLFCGGKAELRLTDEEDLLETGIDIIVQPPGKKLQNVTLLSGGEKALTAVALIFAIFLIKPSPFCLLDEVDAPLDDANIGRFNDMIREMCAVSQFILITHSKTTMAVADTLYGVTMEEPGVSKVVSVRLQ</sequence>
<keyword evidence="3 8" id="KW-0547">Nucleotide-binding</keyword>
<organism evidence="10 11">
    <name type="scientific">Geobacter argillaceus</name>
    <dbReference type="NCBI Taxonomy" id="345631"/>
    <lineage>
        <taxon>Bacteria</taxon>
        <taxon>Pseudomonadati</taxon>
        <taxon>Thermodesulfobacteriota</taxon>
        <taxon>Desulfuromonadia</taxon>
        <taxon>Geobacterales</taxon>
        <taxon>Geobacteraceae</taxon>
        <taxon>Geobacter</taxon>
    </lineage>
</organism>
<dbReference type="GO" id="GO:0005694">
    <property type="term" value="C:chromosome"/>
    <property type="evidence" value="ECO:0007669"/>
    <property type="project" value="InterPro"/>
</dbReference>
<dbReference type="AlphaFoldDB" id="A0A562V6L9"/>
<dbReference type="GO" id="GO:0030261">
    <property type="term" value="P:chromosome condensation"/>
    <property type="evidence" value="ECO:0007669"/>
    <property type="project" value="UniProtKB-KW"/>
</dbReference>
<evidence type="ECO:0000256" key="4">
    <source>
        <dbReference type="ARBA" id="ARBA00022840"/>
    </source>
</evidence>
<evidence type="ECO:0000259" key="9">
    <source>
        <dbReference type="SMART" id="SM00968"/>
    </source>
</evidence>
<dbReference type="InterPro" id="IPR027417">
    <property type="entry name" value="P-loop_NTPase"/>
</dbReference>
<feature type="coiled-coil region" evidence="8">
    <location>
        <begin position="314"/>
        <end position="390"/>
    </location>
</feature>
<dbReference type="RefSeq" id="WP_145025776.1">
    <property type="nucleotide sequence ID" value="NZ_VLLN01000039.1"/>
</dbReference>
<dbReference type="EMBL" id="VLLN01000039">
    <property type="protein sequence ID" value="TWJ13513.1"/>
    <property type="molecule type" value="Genomic_DNA"/>
</dbReference>
<dbReference type="InterPro" id="IPR036277">
    <property type="entry name" value="SMC_hinge_sf"/>
</dbReference>
<dbReference type="PANTHER" id="PTHR42963:SF1">
    <property type="entry name" value="DUF4476 DOMAIN-CONTAINING PROTEIN"/>
    <property type="match status" value="1"/>
</dbReference>
<dbReference type="InterPro" id="IPR010935">
    <property type="entry name" value="SMC_hinge"/>
</dbReference>
<dbReference type="GO" id="GO:0005524">
    <property type="term" value="F:ATP binding"/>
    <property type="evidence" value="ECO:0007669"/>
    <property type="project" value="UniProtKB-UniRule"/>
</dbReference>
<evidence type="ECO:0000256" key="8">
    <source>
        <dbReference type="HAMAP-Rule" id="MF_01894"/>
    </source>
</evidence>
<dbReference type="SUPFAM" id="SSF57997">
    <property type="entry name" value="Tropomyosin"/>
    <property type="match status" value="1"/>
</dbReference>
<dbReference type="Proteomes" id="UP000319449">
    <property type="component" value="Unassembled WGS sequence"/>
</dbReference>
<feature type="coiled-coil region" evidence="8">
    <location>
        <begin position="668"/>
        <end position="849"/>
    </location>
</feature>
<keyword evidence="5 8" id="KW-0175">Coiled coil</keyword>
<comment type="subunit">
    <text evidence="8">Homodimer.</text>
</comment>
<keyword evidence="11" id="KW-1185">Reference proteome</keyword>
<evidence type="ECO:0000256" key="2">
    <source>
        <dbReference type="ARBA" id="ARBA00022490"/>
    </source>
</evidence>
<dbReference type="GO" id="GO:0003677">
    <property type="term" value="F:DNA binding"/>
    <property type="evidence" value="ECO:0007669"/>
    <property type="project" value="UniProtKB-UniRule"/>
</dbReference>
<comment type="domain">
    <text evidence="8">Contains large globular domains required for ATP hydrolysis at each terminus and a third globular domain forming a flexible hinge near the middle of the molecule. These domains are separated by coiled-coil structures.</text>
</comment>
<proteinExistence type="inferred from homology"/>
<evidence type="ECO:0000256" key="5">
    <source>
        <dbReference type="ARBA" id="ARBA00023054"/>
    </source>
</evidence>
<dbReference type="PANTHER" id="PTHR42963">
    <property type="entry name" value="CHROMOSOME PARTITION PROTEIN MUKB"/>
    <property type="match status" value="1"/>
</dbReference>
<dbReference type="SUPFAM" id="SSF52540">
    <property type="entry name" value="P-loop containing nucleoside triphosphate hydrolases"/>
    <property type="match status" value="1"/>
</dbReference>
<evidence type="ECO:0000256" key="7">
    <source>
        <dbReference type="ARBA" id="ARBA00023125"/>
    </source>
</evidence>
<protein>
    <recommendedName>
        <fullName evidence="8">Chromosome partition protein Smc</fullName>
    </recommendedName>
</protein>
<dbReference type="Pfam" id="PF02463">
    <property type="entry name" value="SMC_N"/>
    <property type="match status" value="1"/>
</dbReference>
<dbReference type="HAMAP" id="MF_01894">
    <property type="entry name" value="Smc_prok"/>
    <property type="match status" value="1"/>
</dbReference>
<dbReference type="Gene3D" id="3.40.50.300">
    <property type="entry name" value="P-loop containing nucleotide triphosphate hydrolases"/>
    <property type="match status" value="2"/>
</dbReference>
<dbReference type="Pfam" id="PF06470">
    <property type="entry name" value="SMC_hinge"/>
    <property type="match status" value="1"/>
</dbReference>
<keyword evidence="7 8" id="KW-0238">DNA-binding</keyword>
<evidence type="ECO:0000256" key="1">
    <source>
        <dbReference type="ARBA" id="ARBA00004496"/>
    </source>
</evidence>
<name>A0A562V6L9_9BACT</name>
<dbReference type="GO" id="GO:0006260">
    <property type="term" value="P:DNA replication"/>
    <property type="evidence" value="ECO:0007669"/>
    <property type="project" value="UniProtKB-UniRule"/>
</dbReference>
<comment type="similarity">
    <text evidence="8">Belongs to the SMC family.</text>
</comment>
<evidence type="ECO:0000313" key="10">
    <source>
        <dbReference type="EMBL" id="TWJ13513.1"/>
    </source>
</evidence>
<keyword evidence="2 8" id="KW-0963">Cytoplasm</keyword>
<keyword evidence="4 8" id="KW-0067">ATP-binding</keyword>
<dbReference type="Gene3D" id="3.30.70.1620">
    <property type="match status" value="1"/>
</dbReference>
<dbReference type="GO" id="GO:0007059">
    <property type="term" value="P:chromosome segregation"/>
    <property type="evidence" value="ECO:0007669"/>
    <property type="project" value="UniProtKB-UniRule"/>
</dbReference>
<dbReference type="FunFam" id="3.40.50.300:FF:000901">
    <property type="entry name" value="Chromosome partition protein Smc"/>
    <property type="match status" value="1"/>
</dbReference>
<dbReference type="InterPro" id="IPR003395">
    <property type="entry name" value="RecF/RecN/SMC_N"/>
</dbReference>
<comment type="function">
    <text evidence="8">Required for chromosome condensation and partitioning.</text>
</comment>
<dbReference type="Gene3D" id="1.20.1060.20">
    <property type="match status" value="1"/>
</dbReference>
<dbReference type="SUPFAM" id="SSF75553">
    <property type="entry name" value="Smc hinge domain"/>
    <property type="match status" value="1"/>
</dbReference>
<dbReference type="NCBIfam" id="TIGR02168">
    <property type="entry name" value="SMC_prok_B"/>
    <property type="match status" value="1"/>
</dbReference>
<feature type="binding site" evidence="8">
    <location>
        <begin position="32"/>
        <end position="39"/>
    </location>
    <ligand>
        <name>ATP</name>
        <dbReference type="ChEBI" id="CHEBI:30616"/>
    </ligand>
</feature>
<gene>
    <name evidence="8" type="primary">smc</name>
    <name evidence="10" type="ORF">JN12_03824</name>
</gene>
<evidence type="ECO:0000256" key="6">
    <source>
        <dbReference type="ARBA" id="ARBA00023067"/>
    </source>
</evidence>
<dbReference type="GO" id="GO:0005737">
    <property type="term" value="C:cytoplasm"/>
    <property type="evidence" value="ECO:0007669"/>
    <property type="project" value="UniProtKB-SubCell"/>
</dbReference>
<comment type="caution">
    <text evidence="10">The sequence shown here is derived from an EMBL/GenBank/DDBJ whole genome shotgun (WGS) entry which is preliminary data.</text>
</comment>
<reference evidence="10 11" key="1">
    <citation type="submission" date="2019-07" db="EMBL/GenBank/DDBJ databases">
        <title>Genomic Encyclopedia of Archaeal and Bacterial Type Strains, Phase II (KMG-II): from individual species to whole genera.</title>
        <authorList>
            <person name="Goeker M."/>
        </authorList>
    </citation>
    <scope>NUCLEOTIDE SEQUENCE [LARGE SCALE GENOMIC DNA]</scope>
    <source>
        <strain evidence="10 11">ATCC BAA-1139</strain>
    </source>
</reference>
<comment type="subcellular location">
    <subcellularLocation>
        <location evidence="1 8">Cytoplasm</location>
    </subcellularLocation>
</comment>
<dbReference type="CDD" id="cd03278">
    <property type="entry name" value="ABC_SMC_barmotin"/>
    <property type="match status" value="2"/>
</dbReference>
<dbReference type="GO" id="GO:0007062">
    <property type="term" value="P:sister chromatid cohesion"/>
    <property type="evidence" value="ECO:0007669"/>
    <property type="project" value="InterPro"/>
</dbReference>
<feature type="domain" description="SMC hinge" evidence="9">
    <location>
        <begin position="524"/>
        <end position="634"/>
    </location>
</feature>
<dbReference type="InterPro" id="IPR024704">
    <property type="entry name" value="SMC"/>
</dbReference>
<evidence type="ECO:0000256" key="3">
    <source>
        <dbReference type="ARBA" id="ARBA00022741"/>
    </source>
</evidence>
<dbReference type="InterPro" id="IPR011890">
    <property type="entry name" value="SMC_prok"/>
</dbReference>
<feature type="coiled-coil region" evidence="8">
    <location>
        <begin position="454"/>
        <end position="502"/>
    </location>
</feature>
<dbReference type="PIRSF" id="PIRSF005719">
    <property type="entry name" value="SMC"/>
    <property type="match status" value="1"/>
</dbReference>
<dbReference type="GO" id="GO:0016887">
    <property type="term" value="F:ATP hydrolysis activity"/>
    <property type="evidence" value="ECO:0007669"/>
    <property type="project" value="InterPro"/>
</dbReference>
<dbReference type="InterPro" id="IPR050308">
    <property type="entry name" value="MukB/SMC"/>
</dbReference>
<evidence type="ECO:0000313" key="11">
    <source>
        <dbReference type="Proteomes" id="UP000319449"/>
    </source>
</evidence>
<accession>A0A562V6L9</accession>
<feature type="coiled-coil region" evidence="8">
    <location>
        <begin position="959"/>
        <end position="1028"/>
    </location>
</feature>